<reference evidence="2" key="2">
    <citation type="submission" date="2023-06" db="EMBL/GenBank/DDBJ databases">
        <title>Long-read-based genome assembly of the green algal bacterivore Cymbomonas tetramitiformis.</title>
        <authorList>
            <person name="Gyaltshen Y."/>
            <person name="Rozenberg A."/>
            <person name="Paasch A."/>
            <person name="Burns J.A."/>
            <person name="Warring S."/>
            <person name="Larson R."/>
            <person name="Maurer-Alcala X."/>
            <person name="Dacks J."/>
            <person name="Kim E."/>
        </authorList>
    </citation>
    <scope>NUCLEOTIDE SEQUENCE</scope>
    <source>
        <strain evidence="2">PLY_AMNH</strain>
    </source>
</reference>
<dbReference type="PROSITE" id="PS50096">
    <property type="entry name" value="IQ"/>
    <property type="match status" value="1"/>
</dbReference>
<gene>
    <name evidence="2" type="ORF">CYMTET_7968</name>
    <name evidence="1" type="ORF">CYMTET_9817</name>
</gene>
<accession>A0AAE0GTY5</accession>
<keyword evidence="3" id="KW-1185">Reference proteome</keyword>
<reference evidence="2 3" key="1">
    <citation type="journal article" date="2015" name="Genome Biol. Evol.">
        <title>Comparative Genomics of a Bacterivorous Green Alga Reveals Evolutionary Causalities and Consequences of Phago-Mixotrophic Mode of Nutrition.</title>
        <authorList>
            <person name="Burns J.A."/>
            <person name="Paasch A."/>
            <person name="Narechania A."/>
            <person name="Kim E."/>
        </authorList>
    </citation>
    <scope>NUCLEOTIDE SEQUENCE [LARGE SCALE GENOMIC DNA]</scope>
    <source>
        <strain evidence="2">PLY_AMNH</strain>
    </source>
</reference>
<dbReference type="EMBL" id="LGRX02003309">
    <property type="protein sequence ID" value="KAK3282444.1"/>
    <property type="molecule type" value="Genomic_DNA"/>
</dbReference>
<evidence type="ECO:0000313" key="2">
    <source>
        <dbReference type="EMBL" id="KAK3284379.1"/>
    </source>
</evidence>
<evidence type="ECO:0000313" key="3">
    <source>
        <dbReference type="Proteomes" id="UP001190700"/>
    </source>
</evidence>
<organism evidence="2 3">
    <name type="scientific">Cymbomonas tetramitiformis</name>
    <dbReference type="NCBI Taxonomy" id="36881"/>
    <lineage>
        <taxon>Eukaryota</taxon>
        <taxon>Viridiplantae</taxon>
        <taxon>Chlorophyta</taxon>
        <taxon>Pyramimonadophyceae</taxon>
        <taxon>Pyramimonadales</taxon>
        <taxon>Pyramimonadaceae</taxon>
        <taxon>Cymbomonas</taxon>
    </lineage>
</organism>
<dbReference type="AlphaFoldDB" id="A0AAE0GTY5"/>
<name>A0AAE0GTY5_9CHLO</name>
<dbReference type="Proteomes" id="UP001190700">
    <property type="component" value="Unassembled WGS sequence"/>
</dbReference>
<proteinExistence type="predicted"/>
<dbReference type="InterPro" id="IPR000048">
    <property type="entry name" value="IQ_motif_EF-hand-BS"/>
</dbReference>
<sequence length="111" mass="12424">MHSWLSSNYARFNEAATAIQGCYRGYRARQKLVHQLSGELNDTYVGQRSEADWGVLSHSSLATKGQVSKSTPALEAQQARASHTNSFVTRYLEREAKEQGRKSISRTPAYS</sequence>
<evidence type="ECO:0000313" key="1">
    <source>
        <dbReference type="EMBL" id="KAK3282444.1"/>
    </source>
</evidence>
<comment type="caution">
    <text evidence="2">The sequence shown here is derived from an EMBL/GenBank/DDBJ whole genome shotgun (WGS) entry which is preliminary data.</text>
</comment>
<protein>
    <submittedName>
        <fullName evidence="2">Uncharacterized protein</fullName>
    </submittedName>
</protein>
<dbReference type="EMBL" id="LGRX02002304">
    <property type="protein sequence ID" value="KAK3284379.1"/>
    <property type="molecule type" value="Genomic_DNA"/>
</dbReference>
<dbReference type="Pfam" id="PF00612">
    <property type="entry name" value="IQ"/>
    <property type="match status" value="1"/>
</dbReference>
<dbReference type="CDD" id="cd23767">
    <property type="entry name" value="IQCD"/>
    <property type="match status" value="1"/>
</dbReference>